<proteinExistence type="inferred from homology"/>
<dbReference type="HOGENOM" id="CLU_065982_1_1_5"/>
<dbReference type="GO" id="GO:1990063">
    <property type="term" value="C:Bam protein complex"/>
    <property type="evidence" value="ECO:0007669"/>
    <property type="project" value="TreeGrafter"/>
</dbReference>
<name>Q0BV33_GRABC</name>
<dbReference type="PANTHER" id="PTHR37423:SF1">
    <property type="entry name" value="OUTER MEMBRANE PROTEIN ASSEMBLY FACTOR BAMD"/>
    <property type="match status" value="1"/>
</dbReference>
<dbReference type="InterPro" id="IPR011990">
    <property type="entry name" value="TPR-like_helical_dom_sf"/>
</dbReference>
<dbReference type="EMBL" id="CP000394">
    <property type="protein sequence ID" value="ABI61319.1"/>
    <property type="molecule type" value="Genomic_DNA"/>
</dbReference>
<dbReference type="SUPFAM" id="SSF48452">
    <property type="entry name" value="TPR-like"/>
    <property type="match status" value="2"/>
</dbReference>
<dbReference type="AlphaFoldDB" id="Q0BV33"/>
<evidence type="ECO:0000313" key="9">
    <source>
        <dbReference type="Proteomes" id="UP000001963"/>
    </source>
</evidence>
<comment type="subcellular location">
    <subcellularLocation>
        <location evidence="6">Cell outer membrane</location>
    </subcellularLocation>
</comment>
<dbReference type="InterPro" id="IPR017689">
    <property type="entry name" value="BamD"/>
</dbReference>
<dbReference type="GO" id="GO:0051205">
    <property type="term" value="P:protein insertion into membrane"/>
    <property type="evidence" value="ECO:0007669"/>
    <property type="project" value="UniProtKB-UniRule"/>
</dbReference>
<evidence type="ECO:0000259" key="7">
    <source>
        <dbReference type="Pfam" id="PF13525"/>
    </source>
</evidence>
<dbReference type="eggNOG" id="COG4105">
    <property type="taxonomic scope" value="Bacteria"/>
</dbReference>
<keyword evidence="3" id="KW-0564">Palmitate</keyword>
<dbReference type="GO" id="GO:0043165">
    <property type="term" value="P:Gram-negative-bacterium-type cell outer membrane assembly"/>
    <property type="evidence" value="ECO:0007669"/>
    <property type="project" value="UniProtKB-UniRule"/>
</dbReference>
<comment type="similarity">
    <text evidence="6">Belongs to the BamD family.</text>
</comment>
<keyword evidence="1 6" id="KW-0732">Signal</keyword>
<evidence type="ECO:0000256" key="3">
    <source>
        <dbReference type="ARBA" id="ARBA00023139"/>
    </source>
</evidence>
<dbReference type="Proteomes" id="UP000001963">
    <property type="component" value="Chromosome"/>
</dbReference>
<evidence type="ECO:0000256" key="4">
    <source>
        <dbReference type="ARBA" id="ARBA00023237"/>
    </source>
</evidence>
<dbReference type="Gene3D" id="1.25.40.10">
    <property type="entry name" value="Tetratricopeptide repeat domain"/>
    <property type="match status" value="1"/>
</dbReference>
<protein>
    <recommendedName>
        <fullName evidence="6">Outer membrane protein assembly factor BamD</fullName>
    </recommendedName>
</protein>
<evidence type="ECO:0000256" key="1">
    <source>
        <dbReference type="ARBA" id="ARBA00022729"/>
    </source>
</evidence>
<keyword evidence="4 6" id="KW-0998">Cell outer membrane</keyword>
<gene>
    <name evidence="6" type="primary">bamD</name>
    <name evidence="8" type="ordered locus">GbCGDNIH1_0421</name>
</gene>
<evidence type="ECO:0000313" key="8">
    <source>
        <dbReference type="EMBL" id="ABI61319.1"/>
    </source>
</evidence>
<keyword evidence="9" id="KW-1185">Reference proteome</keyword>
<evidence type="ECO:0000256" key="2">
    <source>
        <dbReference type="ARBA" id="ARBA00023136"/>
    </source>
</evidence>
<dbReference type="Pfam" id="PF13525">
    <property type="entry name" value="YfiO"/>
    <property type="match status" value="1"/>
</dbReference>
<organism evidence="8 9">
    <name type="scientific">Granulibacter bethesdensis (strain ATCC BAA-1260 / CGDNIH1)</name>
    <dbReference type="NCBI Taxonomy" id="391165"/>
    <lineage>
        <taxon>Bacteria</taxon>
        <taxon>Pseudomonadati</taxon>
        <taxon>Pseudomonadota</taxon>
        <taxon>Alphaproteobacteria</taxon>
        <taxon>Acetobacterales</taxon>
        <taxon>Acetobacteraceae</taxon>
        <taxon>Granulibacter</taxon>
    </lineage>
</organism>
<reference evidence="8 9" key="1">
    <citation type="journal article" date="2007" name="J. Bacteriol.">
        <title>Genome sequence analysis of the emerging human pathogenic acetic acid bacterium Granulibacter bethesdensis.</title>
        <authorList>
            <person name="Greenberg D.E."/>
            <person name="Porcella S.F."/>
            <person name="Zelazny A.M."/>
            <person name="Virtaneva K."/>
            <person name="Sturdevant D.E."/>
            <person name="Kupko J.J.III."/>
            <person name="Barbian K.D."/>
            <person name="Babar A."/>
            <person name="Dorward D.W."/>
            <person name="Holland S.M."/>
        </authorList>
    </citation>
    <scope>NUCLEOTIDE SEQUENCE [LARGE SCALE GENOMIC DNA]</scope>
    <source>
        <strain evidence="9">ATCC BAA-1260 / CGDNIH1</strain>
    </source>
</reference>
<evidence type="ECO:0000256" key="6">
    <source>
        <dbReference type="HAMAP-Rule" id="MF_00922"/>
    </source>
</evidence>
<sequence length="317" mass="35841">MSCDNSLPRASPCYKRGKVRLTDQSVSMVLLSSFARAKAARRIGAALLLPLLASGCGSSKDDELAKLDPAKMSVEELYNTGVDAMQDHRYTTAAQQFDAVQQYYPYSSWAANAQLMQGYSQYLEHKYMDAIGSLDRFIQLHPTHKDIAYAYYLRALSFYEQIADIQRDQKGTEDAMTALQEVVSRFPDSGYARDARLKIDLCRDHLAGKEMEIGRYYEREHLYAAAINRFQTVVKEYQTTNHVPEALHRLTELYLLLGLRSDARRTAAVLGHNYPGSSWYQSSWDDLAAENLVKGEPVPRAGTTGSGFFSRMWHSVF</sequence>
<dbReference type="PANTHER" id="PTHR37423">
    <property type="entry name" value="SOLUBLE LYTIC MUREIN TRANSGLYCOSYLASE-RELATED"/>
    <property type="match status" value="1"/>
</dbReference>
<dbReference type="NCBIfam" id="TIGR03302">
    <property type="entry name" value="OM_YfiO"/>
    <property type="match status" value="1"/>
</dbReference>
<accession>Q0BV33</accession>
<dbReference type="InterPro" id="IPR039565">
    <property type="entry name" value="BamD-like"/>
</dbReference>
<keyword evidence="2 6" id="KW-0472">Membrane</keyword>
<evidence type="ECO:0000256" key="5">
    <source>
        <dbReference type="ARBA" id="ARBA00023288"/>
    </source>
</evidence>
<comment type="function">
    <text evidence="6">Part of the outer membrane protein assembly complex, which is involved in assembly and insertion of beta-barrel proteins into the outer membrane.</text>
</comment>
<dbReference type="KEGG" id="gbe:GbCGDNIH1_0421"/>
<dbReference type="HAMAP" id="MF_00922">
    <property type="entry name" value="OM_assembly_BamD"/>
    <property type="match status" value="1"/>
</dbReference>
<comment type="subunit">
    <text evidence="6">Part of the Bam complex.</text>
</comment>
<feature type="domain" description="Outer membrane lipoprotein BamD-like" evidence="7">
    <location>
        <begin position="72"/>
        <end position="266"/>
    </location>
</feature>
<keyword evidence="5 8" id="KW-0449">Lipoprotein</keyword>
<dbReference type="CDD" id="cd15830">
    <property type="entry name" value="BamD"/>
    <property type="match status" value="1"/>
</dbReference>
<dbReference type="STRING" id="391165.GbCGDNIH1_0421"/>